<keyword evidence="5" id="KW-0804">Transcription</keyword>
<evidence type="ECO:0000256" key="8">
    <source>
        <dbReference type="SAM" id="MobiDB-lite"/>
    </source>
</evidence>
<evidence type="ECO:0000313" key="10">
    <source>
        <dbReference type="EMBL" id="KAE7997712.1"/>
    </source>
</evidence>
<keyword evidence="4" id="KW-0238">DNA-binding</keyword>
<evidence type="ECO:0000256" key="1">
    <source>
        <dbReference type="ARBA" id="ARBA00004123"/>
    </source>
</evidence>
<organism evidence="10 11">
    <name type="scientific">Carpinus fangiana</name>
    <dbReference type="NCBI Taxonomy" id="176857"/>
    <lineage>
        <taxon>Eukaryota</taxon>
        <taxon>Viridiplantae</taxon>
        <taxon>Streptophyta</taxon>
        <taxon>Embryophyta</taxon>
        <taxon>Tracheophyta</taxon>
        <taxon>Spermatophyta</taxon>
        <taxon>Magnoliopsida</taxon>
        <taxon>eudicotyledons</taxon>
        <taxon>Gunneridae</taxon>
        <taxon>Pentapetalae</taxon>
        <taxon>rosids</taxon>
        <taxon>fabids</taxon>
        <taxon>Fagales</taxon>
        <taxon>Betulaceae</taxon>
        <taxon>Carpinus</taxon>
    </lineage>
</organism>
<dbReference type="EMBL" id="CM017321">
    <property type="protein sequence ID" value="KAE7997712.1"/>
    <property type="molecule type" value="Genomic_DNA"/>
</dbReference>
<evidence type="ECO:0000259" key="9">
    <source>
        <dbReference type="PROSITE" id="PS50217"/>
    </source>
</evidence>
<feature type="compositionally biased region" description="Polar residues" evidence="8">
    <location>
        <begin position="186"/>
        <end position="195"/>
    </location>
</feature>
<feature type="region of interest" description="Disordered" evidence="8">
    <location>
        <begin position="136"/>
        <end position="248"/>
    </location>
</feature>
<name>A0A5N6QEH0_9ROSI</name>
<keyword evidence="3" id="KW-0805">Transcription regulation</keyword>
<evidence type="ECO:0000256" key="5">
    <source>
        <dbReference type="ARBA" id="ARBA00023163"/>
    </source>
</evidence>
<dbReference type="Gene3D" id="1.20.5.170">
    <property type="match status" value="1"/>
</dbReference>
<sequence length="440" mass="48340">MKKETDKKRENWYGPMNTVFSVEEMGDPLWSSSGSNTTAMNRSDSEWFLQQYIEENFPPATTAISVPPSTIADSSTTTAEVEVLDNDKHNYYRQQRLNHPYPTAPADPDELRALLKSKLHMACAVVAQRGSCTEENGNLAESQSQGLKPSQLGSQAQDKGTGHNFSMAQSQADGGPLGIPALPTLQVKSGVQVRQSTSGSSREDSDDDDLEGDMETTDNMGPSDEKRARRMRSNRESARRSRRRKQAHMNELETQVGHLRVEHSTLLKRLAEVNQKYEGSGVDNRILKADIETLRAKVKMAEETVKRVTGLPAMNLAMATVPSMGMPFVSSPMNASTNAIPPKSNHFFRQQLPTVVNAIPQAHHLDDSFPSNPPIPLIGNPQKDIGGGNRVAEMSSMQCRPSVQQGQKQISLTPDASSHGTMPGWDPELSHTAPNNNKQN</sequence>
<dbReference type="GO" id="GO:0003700">
    <property type="term" value="F:DNA-binding transcription factor activity"/>
    <property type="evidence" value="ECO:0007669"/>
    <property type="project" value="InterPro"/>
</dbReference>
<dbReference type="GO" id="GO:0046983">
    <property type="term" value="F:protein dimerization activity"/>
    <property type="evidence" value="ECO:0007669"/>
    <property type="project" value="UniProtKB-ARBA"/>
</dbReference>
<dbReference type="GO" id="GO:0003677">
    <property type="term" value="F:DNA binding"/>
    <property type="evidence" value="ECO:0007669"/>
    <property type="project" value="UniProtKB-KW"/>
</dbReference>
<proteinExistence type="inferred from homology"/>
<reference evidence="10 11" key="1">
    <citation type="submission" date="2019-06" db="EMBL/GenBank/DDBJ databases">
        <title>A chromosomal-level reference genome of Carpinus fangiana (Coryloideae, Betulaceae).</title>
        <authorList>
            <person name="Yang X."/>
            <person name="Wang Z."/>
            <person name="Zhang L."/>
            <person name="Hao G."/>
            <person name="Liu J."/>
            <person name="Yang Y."/>
        </authorList>
    </citation>
    <scope>NUCLEOTIDE SEQUENCE [LARGE SCALE GENOMIC DNA]</scope>
    <source>
        <strain evidence="10">Cfa_2016G</strain>
        <tissue evidence="10">Leaf</tissue>
    </source>
</reference>
<protein>
    <recommendedName>
        <fullName evidence="9">BZIP domain-containing protein</fullName>
    </recommendedName>
</protein>
<dbReference type="InterPro" id="IPR020983">
    <property type="entry name" value="Basic_leucine-zipper_C"/>
</dbReference>
<evidence type="ECO:0000256" key="6">
    <source>
        <dbReference type="ARBA" id="ARBA00023242"/>
    </source>
</evidence>
<dbReference type="PROSITE" id="PS00036">
    <property type="entry name" value="BZIP_BASIC"/>
    <property type="match status" value="1"/>
</dbReference>
<comment type="subcellular location">
    <subcellularLocation>
        <location evidence="1">Nucleus</location>
    </subcellularLocation>
</comment>
<dbReference type="FunFam" id="1.20.5.170:FF:000020">
    <property type="entry name" value="BZIP transcription factor"/>
    <property type="match status" value="1"/>
</dbReference>
<comment type="similarity">
    <text evidence="2">Belongs to the bZIP family.</text>
</comment>
<evidence type="ECO:0000313" key="11">
    <source>
        <dbReference type="Proteomes" id="UP000327013"/>
    </source>
</evidence>
<feature type="coiled-coil region" evidence="7">
    <location>
        <begin position="284"/>
        <end position="311"/>
    </location>
</feature>
<dbReference type="GO" id="GO:0005634">
    <property type="term" value="C:nucleus"/>
    <property type="evidence" value="ECO:0007669"/>
    <property type="project" value="UniProtKB-SubCell"/>
</dbReference>
<dbReference type="Pfam" id="PF00170">
    <property type="entry name" value="bZIP_1"/>
    <property type="match status" value="1"/>
</dbReference>
<feature type="compositionally biased region" description="Acidic residues" evidence="8">
    <location>
        <begin position="204"/>
        <end position="216"/>
    </location>
</feature>
<feature type="domain" description="BZIP" evidence="9">
    <location>
        <begin position="224"/>
        <end position="278"/>
    </location>
</feature>
<dbReference type="InterPro" id="IPR046347">
    <property type="entry name" value="bZIP_sf"/>
</dbReference>
<evidence type="ECO:0000256" key="7">
    <source>
        <dbReference type="SAM" id="Coils"/>
    </source>
</evidence>
<gene>
    <name evidence="10" type="ORF">FH972_002319</name>
</gene>
<evidence type="ECO:0000256" key="3">
    <source>
        <dbReference type="ARBA" id="ARBA00023015"/>
    </source>
</evidence>
<dbReference type="SMART" id="SM00338">
    <property type="entry name" value="BRLZ"/>
    <property type="match status" value="1"/>
</dbReference>
<dbReference type="OrthoDB" id="664875at2759"/>
<keyword evidence="7" id="KW-0175">Coiled coil</keyword>
<evidence type="ECO:0000256" key="2">
    <source>
        <dbReference type="ARBA" id="ARBA00007163"/>
    </source>
</evidence>
<dbReference type="PANTHER" id="PTHR46408:SF5">
    <property type="entry name" value="BASIC LEUCINE ZIPPER 10"/>
    <property type="match status" value="1"/>
</dbReference>
<feature type="compositionally biased region" description="Polar residues" evidence="8">
    <location>
        <begin position="136"/>
        <end position="172"/>
    </location>
</feature>
<feature type="region of interest" description="Disordered" evidence="8">
    <location>
        <begin position="394"/>
        <end position="440"/>
    </location>
</feature>
<dbReference type="InterPro" id="IPR004827">
    <property type="entry name" value="bZIP"/>
</dbReference>
<keyword evidence="6" id="KW-0539">Nucleus</keyword>
<dbReference type="SUPFAM" id="SSF57959">
    <property type="entry name" value="Leucine zipper domain"/>
    <property type="match status" value="1"/>
</dbReference>
<dbReference type="PANTHER" id="PTHR46408">
    <property type="entry name" value="BASIC LEUCINE ZIPPER 63"/>
    <property type="match status" value="1"/>
</dbReference>
<dbReference type="AlphaFoldDB" id="A0A5N6QEH0"/>
<feature type="compositionally biased region" description="Polar residues" evidence="8">
    <location>
        <begin position="395"/>
        <end position="420"/>
    </location>
</feature>
<feature type="compositionally biased region" description="Basic and acidic residues" evidence="8">
    <location>
        <begin position="223"/>
        <end position="239"/>
    </location>
</feature>
<dbReference type="Pfam" id="PF12498">
    <property type="entry name" value="bZIP_C"/>
    <property type="match status" value="1"/>
</dbReference>
<dbReference type="Proteomes" id="UP000327013">
    <property type="component" value="Chromosome 1"/>
</dbReference>
<accession>A0A5N6QEH0</accession>
<dbReference type="PROSITE" id="PS50217">
    <property type="entry name" value="BZIP"/>
    <property type="match status" value="1"/>
</dbReference>
<keyword evidence="11" id="KW-1185">Reference proteome</keyword>
<evidence type="ECO:0000256" key="4">
    <source>
        <dbReference type="ARBA" id="ARBA00023125"/>
    </source>
</evidence>